<keyword evidence="2" id="KW-1185">Reference proteome</keyword>
<sequence>MRPYFVAAVAGLGLVGCASVPPPAPVLTFDRHDCAEVDLTRAISLTPDKERALHSVTTVIDSATPCATLASGASAYVLFAVPEDFEDKTLTVGAALEATRIFSPTVSVLDAAGQETRRFASDEFMYRGANFSVLFRPRAAERYVLVSSDPSRVGQRYDSINIGTSSTTTYTPYGGATFTSGVDASLSRTFSYEGSALVVINDSDPKEKPAEEQ</sequence>
<reference evidence="1" key="1">
    <citation type="journal article" date="2014" name="Int. J. Syst. Evol. Microbiol.">
        <title>Complete genome of a new Firmicutes species belonging to the dominant human colonic microbiota ('Ruminococcus bicirculans') reveals two chromosomes and a selective capacity to utilize plant glucans.</title>
        <authorList>
            <consortium name="NISC Comparative Sequencing Program"/>
            <person name="Wegmann U."/>
            <person name="Louis P."/>
            <person name="Goesmann A."/>
            <person name="Henrissat B."/>
            <person name="Duncan S.H."/>
            <person name="Flint H.J."/>
        </authorList>
    </citation>
    <scope>NUCLEOTIDE SEQUENCE</scope>
    <source>
        <strain evidence="1">VKM B-1499</strain>
    </source>
</reference>
<dbReference type="EMBL" id="BSFD01000001">
    <property type="protein sequence ID" value="GLK47113.1"/>
    <property type="molecule type" value="Genomic_DNA"/>
</dbReference>
<proteinExistence type="predicted"/>
<reference evidence="1" key="2">
    <citation type="submission" date="2023-01" db="EMBL/GenBank/DDBJ databases">
        <authorList>
            <person name="Sun Q."/>
            <person name="Evtushenko L."/>
        </authorList>
    </citation>
    <scope>NUCLEOTIDE SEQUENCE</scope>
    <source>
        <strain evidence="1">VKM B-1499</strain>
    </source>
</reference>
<evidence type="ECO:0000313" key="1">
    <source>
        <dbReference type="EMBL" id="GLK47113.1"/>
    </source>
</evidence>
<dbReference type="RefSeq" id="WP_271163504.1">
    <property type="nucleotide sequence ID" value="NZ_BSFD01000001.1"/>
</dbReference>
<comment type="caution">
    <text evidence="1">The sequence shown here is derived from an EMBL/GenBank/DDBJ whole genome shotgun (WGS) entry which is preliminary data.</text>
</comment>
<protein>
    <recommendedName>
        <fullName evidence="3">Lipoprotein</fullName>
    </recommendedName>
</protein>
<dbReference type="Proteomes" id="UP001143509">
    <property type="component" value="Unassembled WGS sequence"/>
</dbReference>
<gene>
    <name evidence="1" type="ORF">GCM10017620_00860</name>
</gene>
<dbReference type="PROSITE" id="PS51257">
    <property type="entry name" value="PROKAR_LIPOPROTEIN"/>
    <property type="match status" value="1"/>
</dbReference>
<evidence type="ECO:0008006" key="3">
    <source>
        <dbReference type="Google" id="ProtNLM"/>
    </source>
</evidence>
<name>A0ABQ5T6X0_9CAUL</name>
<evidence type="ECO:0000313" key="2">
    <source>
        <dbReference type="Proteomes" id="UP001143509"/>
    </source>
</evidence>
<organism evidence="1 2">
    <name type="scientific">Brevundimonas intermedia</name>
    <dbReference type="NCBI Taxonomy" id="74315"/>
    <lineage>
        <taxon>Bacteria</taxon>
        <taxon>Pseudomonadati</taxon>
        <taxon>Pseudomonadota</taxon>
        <taxon>Alphaproteobacteria</taxon>
        <taxon>Caulobacterales</taxon>
        <taxon>Caulobacteraceae</taxon>
        <taxon>Brevundimonas</taxon>
    </lineage>
</organism>
<accession>A0ABQ5T6X0</accession>